<keyword evidence="2" id="KW-0812">Transmembrane</keyword>
<accession>A0A504ZCZ7</accession>
<name>A0A504ZCZ7_FASGI</name>
<dbReference type="PANTHER" id="PTHR23408">
    <property type="entry name" value="METHYLMALONYL-COA MUTASE"/>
    <property type="match status" value="1"/>
</dbReference>
<dbReference type="InterPro" id="IPR005129">
    <property type="entry name" value="GTPase_ArgK"/>
</dbReference>
<dbReference type="EMBL" id="SUNJ01000299">
    <property type="protein sequence ID" value="TPP67768.1"/>
    <property type="molecule type" value="Genomic_DNA"/>
</dbReference>
<dbReference type="CDD" id="cd03114">
    <property type="entry name" value="MMAA-like"/>
    <property type="match status" value="1"/>
</dbReference>
<dbReference type="Gene3D" id="1.20.5.170">
    <property type="match status" value="1"/>
</dbReference>
<keyword evidence="4" id="KW-1185">Reference proteome</keyword>
<dbReference type="OrthoDB" id="1476984at2759"/>
<dbReference type="STRING" id="46835.A0A504ZCZ7"/>
<evidence type="ECO:0000256" key="1">
    <source>
        <dbReference type="ARBA" id="ARBA00009625"/>
    </source>
</evidence>
<dbReference type="GO" id="GO:0005525">
    <property type="term" value="F:GTP binding"/>
    <property type="evidence" value="ECO:0007669"/>
    <property type="project" value="InterPro"/>
</dbReference>
<evidence type="ECO:0000313" key="3">
    <source>
        <dbReference type="EMBL" id="TPP67768.1"/>
    </source>
</evidence>
<reference evidence="3 4" key="1">
    <citation type="submission" date="2019-04" db="EMBL/GenBank/DDBJ databases">
        <title>Annotation for the trematode Fasciola gigantica.</title>
        <authorList>
            <person name="Choi Y.-J."/>
        </authorList>
    </citation>
    <scope>NUCLEOTIDE SEQUENCE [LARGE SCALE GENOMIC DNA]</scope>
    <source>
        <strain evidence="3">Uganda_cow_1</strain>
    </source>
</reference>
<dbReference type="PANTHER" id="PTHR23408:SF3">
    <property type="entry name" value="METHYLMALONIC ACIDURIA TYPE A PROTEIN, MITOCHONDRIAL"/>
    <property type="match status" value="1"/>
</dbReference>
<evidence type="ECO:0000313" key="4">
    <source>
        <dbReference type="Proteomes" id="UP000316759"/>
    </source>
</evidence>
<keyword evidence="3" id="KW-0808">Transferase</keyword>
<evidence type="ECO:0000256" key="2">
    <source>
        <dbReference type="SAM" id="Phobius"/>
    </source>
</evidence>
<dbReference type="GO" id="GO:0005737">
    <property type="term" value="C:cytoplasm"/>
    <property type="evidence" value="ECO:0007669"/>
    <property type="project" value="TreeGrafter"/>
</dbReference>
<keyword evidence="2" id="KW-0472">Membrane</keyword>
<dbReference type="InterPro" id="IPR027417">
    <property type="entry name" value="P-loop_NTPase"/>
</dbReference>
<protein>
    <submittedName>
        <fullName evidence="3">LAO/AO transport system kinase</fullName>
    </submittedName>
</protein>
<comment type="similarity">
    <text evidence="1">Belongs to the SIMIBI class G3E GTPase family. ArgK/MeaB subfamily.</text>
</comment>
<sequence length="343" mass="37306">MSFVALCLLPRPPRVPHVASSLIILSRTVSHCSRLSTGLDTFSVRSSAIHTARNQTVDESKIPNSVRQMTENLFQGNRRSLAQAITLLESTHPDRRYEGQYILDRCMNHLSQQEESTGKYTIRIGLSGPPGAGKSTFIEALGSRLTGTIPWIRPNQEKDMDKSKPIISAPEGTHRVAVLAVDPSSSTTGGSLLADKTRMYELSRDLNAYVRPSPSGGNLGGVARSTNEAVLLCEAAGYDVVLVETVGVGQSEFAVADMVDIFVLIIPPAGGDELQGIKRGIVEVADVVLVNKADGDLLPAAHRIAREYTSALKYQRKRRTCWIPPVSLYLCVCVYTYLLAANK</sequence>
<dbReference type="AlphaFoldDB" id="A0A504ZCZ7"/>
<feature type="transmembrane region" description="Helical" evidence="2">
    <location>
        <begin position="322"/>
        <end position="340"/>
    </location>
</feature>
<keyword evidence="3" id="KW-0418">Kinase</keyword>
<proteinExistence type="inferred from homology"/>
<gene>
    <name evidence="3" type="ORF">FGIG_05773</name>
</gene>
<dbReference type="Proteomes" id="UP000316759">
    <property type="component" value="Unassembled WGS sequence"/>
</dbReference>
<organism evidence="3 4">
    <name type="scientific">Fasciola gigantica</name>
    <name type="common">Giant liver fluke</name>
    <dbReference type="NCBI Taxonomy" id="46835"/>
    <lineage>
        <taxon>Eukaryota</taxon>
        <taxon>Metazoa</taxon>
        <taxon>Spiralia</taxon>
        <taxon>Lophotrochozoa</taxon>
        <taxon>Platyhelminthes</taxon>
        <taxon>Trematoda</taxon>
        <taxon>Digenea</taxon>
        <taxon>Plagiorchiida</taxon>
        <taxon>Echinostomata</taxon>
        <taxon>Echinostomatoidea</taxon>
        <taxon>Fasciolidae</taxon>
        <taxon>Fasciola</taxon>
    </lineage>
</organism>
<dbReference type="GO" id="GO:0003924">
    <property type="term" value="F:GTPase activity"/>
    <property type="evidence" value="ECO:0007669"/>
    <property type="project" value="InterPro"/>
</dbReference>
<dbReference type="Gene3D" id="3.40.50.300">
    <property type="entry name" value="P-loop containing nucleotide triphosphate hydrolases"/>
    <property type="match status" value="1"/>
</dbReference>
<dbReference type="SUPFAM" id="SSF52540">
    <property type="entry name" value="P-loop containing nucleoside triphosphate hydrolases"/>
    <property type="match status" value="2"/>
</dbReference>
<comment type="caution">
    <text evidence="3">The sequence shown here is derived from an EMBL/GenBank/DDBJ whole genome shotgun (WGS) entry which is preliminary data.</text>
</comment>
<dbReference type="Pfam" id="PF03308">
    <property type="entry name" value="MeaB"/>
    <property type="match status" value="2"/>
</dbReference>
<keyword evidence="2" id="KW-1133">Transmembrane helix</keyword>
<dbReference type="GO" id="GO:0016301">
    <property type="term" value="F:kinase activity"/>
    <property type="evidence" value="ECO:0007669"/>
    <property type="project" value="UniProtKB-KW"/>
</dbReference>